<dbReference type="RefSeq" id="WP_147845855.1">
    <property type="nucleotide sequence ID" value="NZ_VDUZ01000004.1"/>
</dbReference>
<dbReference type="GO" id="GO:0005524">
    <property type="term" value="F:ATP binding"/>
    <property type="evidence" value="ECO:0007669"/>
    <property type="project" value="UniProtKB-KW"/>
</dbReference>
<dbReference type="Proteomes" id="UP000321638">
    <property type="component" value="Unassembled WGS sequence"/>
</dbReference>
<evidence type="ECO:0000313" key="5">
    <source>
        <dbReference type="Proteomes" id="UP000321638"/>
    </source>
</evidence>
<dbReference type="SUPFAM" id="SSF140931">
    <property type="entry name" value="Fic-like"/>
    <property type="match status" value="1"/>
</dbReference>
<evidence type="ECO:0000256" key="2">
    <source>
        <dbReference type="PIRSR" id="PIRSR640198-2"/>
    </source>
</evidence>
<gene>
    <name evidence="4" type="ORF">FHP25_05280</name>
</gene>
<comment type="caution">
    <text evidence="4">The sequence shown here is derived from an EMBL/GenBank/DDBJ whole genome shotgun (WGS) entry which is preliminary data.</text>
</comment>
<dbReference type="InterPro" id="IPR025230">
    <property type="entry name" value="DUF4172"/>
</dbReference>
<feature type="binding site" evidence="2">
    <location>
        <begin position="209"/>
        <end position="216"/>
    </location>
    <ligand>
        <name>ATP</name>
        <dbReference type="ChEBI" id="CHEBI:30616"/>
    </ligand>
</feature>
<proteinExistence type="predicted"/>
<evidence type="ECO:0000256" key="1">
    <source>
        <dbReference type="PIRSR" id="PIRSR640198-1"/>
    </source>
</evidence>
<dbReference type="InterPro" id="IPR036597">
    <property type="entry name" value="Fido-like_dom_sf"/>
</dbReference>
<organism evidence="4 5">
    <name type="scientific">Vineibacter terrae</name>
    <dbReference type="NCBI Taxonomy" id="2586908"/>
    <lineage>
        <taxon>Bacteria</taxon>
        <taxon>Pseudomonadati</taxon>
        <taxon>Pseudomonadota</taxon>
        <taxon>Alphaproteobacteria</taxon>
        <taxon>Hyphomicrobiales</taxon>
        <taxon>Vineibacter</taxon>
    </lineage>
</organism>
<feature type="active site" evidence="1">
    <location>
        <position position="205"/>
    </location>
</feature>
<dbReference type="InterPro" id="IPR003812">
    <property type="entry name" value="Fido"/>
</dbReference>
<keyword evidence="2" id="KW-0067">ATP-binding</keyword>
<dbReference type="PANTHER" id="PTHR13504">
    <property type="entry name" value="FIDO DOMAIN-CONTAINING PROTEIN DDB_G0283145"/>
    <property type="match status" value="1"/>
</dbReference>
<sequence length="366" mass="41328">MYIWERPSWPDFRWQDARLLEPLAAARLKQGQLLGGMARLGFDLRREAQFNALTEDVLKSSAIEGDMLDRNSVRSSLARRLGLPDAAAAAVDRRTEGVVDMLLDATENHDKPLTARRLCGWQAALFPTGYSGLHRVKTGRWRDDAQGPMQVVSGPIGRQRVHYQAPPAARLDTEMRRFLEWFNRKSGPEGLLRAGLAHLWFVTIHPFDDGNGRVARAIANQALAQSEGSGQRFYSMSNQIQKERTGYYAMLERTQKGGLDVTQWLVWFLDCFSRALDGAESARDNVLSKADFWQRYARELFTARQKVVLNRYLDGFEGKLTAKKWAAIGKCSVPTAQRDINDLLERGILRRNPGGSKNTSYDLAGR</sequence>
<name>A0A5C8PSV4_9HYPH</name>
<dbReference type="PANTHER" id="PTHR13504:SF33">
    <property type="entry name" value="FIC FAMILY PROTEIN"/>
    <property type="match status" value="1"/>
</dbReference>
<feature type="domain" description="Fido" evidence="3">
    <location>
        <begin position="125"/>
        <end position="270"/>
    </location>
</feature>
<keyword evidence="2" id="KW-0547">Nucleotide-binding</keyword>
<keyword evidence="5" id="KW-1185">Reference proteome</keyword>
<protein>
    <submittedName>
        <fullName evidence="4">Fic family protein</fullName>
    </submittedName>
</protein>
<dbReference type="Pfam" id="PF13776">
    <property type="entry name" value="DUF4172"/>
    <property type="match status" value="1"/>
</dbReference>
<reference evidence="4 5" key="1">
    <citation type="submission" date="2019-06" db="EMBL/GenBank/DDBJ databases">
        <title>New taxonomy in bacterial strain CC-CFT640, isolated from vineyard.</title>
        <authorList>
            <person name="Lin S.-Y."/>
            <person name="Tsai C.-F."/>
            <person name="Young C.-C."/>
        </authorList>
    </citation>
    <scope>NUCLEOTIDE SEQUENCE [LARGE SCALE GENOMIC DNA]</scope>
    <source>
        <strain evidence="4 5">CC-CFT640</strain>
    </source>
</reference>
<dbReference type="OrthoDB" id="9813719at2"/>
<dbReference type="InterPro" id="IPR040198">
    <property type="entry name" value="Fido_containing"/>
</dbReference>
<feature type="binding site" evidence="2">
    <location>
        <begin position="247"/>
        <end position="248"/>
    </location>
    <ligand>
        <name>ATP</name>
        <dbReference type="ChEBI" id="CHEBI:30616"/>
    </ligand>
</feature>
<dbReference type="PROSITE" id="PS51459">
    <property type="entry name" value="FIDO"/>
    <property type="match status" value="1"/>
</dbReference>
<dbReference type="EMBL" id="VDUZ01000004">
    <property type="protein sequence ID" value="TXL80440.1"/>
    <property type="molecule type" value="Genomic_DNA"/>
</dbReference>
<dbReference type="Gene3D" id="1.10.3290.10">
    <property type="entry name" value="Fido-like domain"/>
    <property type="match status" value="1"/>
</dbReference>
<evidence type="ECO:0000259" key="3">
    <source>
        <dbReference type="PROSITE" id="PS51459"/>
    </source>
</evidence>
<evidence type="ECO:0000313" key="4">
    <source>
        <dbReference type="EMBL" id="TXL80440.1"/>
    </source>
</evidence>
<accession>A0A5C8PSV4</accession>
<dbReference type="AlphaFoldDB" id="A0A5C8PSV4"/>
<dbReference type="Pfam" id="PF02661">
    <property type="entry name" value="Fic"/>
    <property type="match status" value="1"/>
</dbReference>